<evidence type="ECO:0000256" key="1">
    <source>
        <dbReference type="SAM" id="Phobius"/>
    </source>
</evidence>
<evidence type="ECO:0000259" key="2">
    <source>
        <dbReference type="Pfam" id="PF13231"/>
    </source>
</evidence>
<comment type="caution">
    <text evidence="3">The sequence shown here is derived from an EMBL/GenBank/DDBJ whole genome shotgun (WGS) entry which is preliminary data.</text>
</comment>
<gene>
    <name evidence="3" type="ORF">IAA55_07300</name>
</gene>
<sequence>MRGNRKAQNSEPAKEKLHIGIFAGIAVLAFLLTAVFYGIGFFPFQPTHSDGNGYYMYLPAFFVYHDPGMHFLDQLAEDISGFSGTFFPMDTGQVVDKYTMGVAILQLPFFLAADILTKLFRPEAADGFSALYQLGNIASGCCYYFFGSFWSYRLAKKYAGAGKAFAAVLLITFGTGLFHYITMDGSYSHVYTYGMLALFLWLVERHEEEERTKFKVLGGICFGLVTLIRVTNVVVIFVYLLYRVTSWKSFRERMAKVLRPKRFLPILAGFFPVWLPQLIYWKWAAGSFIVNSYDLPGNIWQEHFNWLQPQIAGVLFLPNRGVFFWCPVVILSCAAFVLCFRRAENFQLGMLVSVILFTYITAAWWAYDGFCGFTNRFFVDLSPIFIFELALFLGWARERRRIWILTIVFLTAALIWTNLFMIEYWHNSTTMFQVTWESIGKVFGWYRKWLSGL</sequence>
<feature type="transmembrane region" description="Helical" evidence="1">
    <location>
        <begin position="21"/>
        <end position="44"/>
    </location>
</feature>
<dbReference type="AlphaFoldDB" id="A0A9D1JAW0"/>
<organism evidence="3 4">
    <name type="scientific">Candidatus Pullilachnospira gallistercoris</name>
    <dbReference type="NCBI Taxonomy" id="2840911"/>
    <lineage>
        <taxon>Bacteria</taxon>
        <taxon>Bacillati</taxon>
        <taxon>Bacillota</taxon>
        <taxon>Clostridia</taxon>
        <taxon>Lachnospirales</taxon>
        <taxon>Lachnospiraceae</taxon>
        <taxon>Lachnospiraceae incertae sedis</taxon>
        <taxon>Candidatus Pullilachnospira</taxon>
    </lineage>
</organism>
<feature type="transmembrane region" description="Helical" evidence="1">
    <location>
        <begin position="128"/>
        <end position="146"/>
    </location>
</feature>
<evidence type="ECO:0000313" key="4">
    <source>
        <dbReference type="Proteomes" id="UP000823912"/>
    </source>
</evidence>
<feature type="transmembrane region" description="Helical" evidence="1">
    <location>
        <begin position="216"/>
        <end position="242"/>
    </location>
</feature>
<protein>
    <submittedName>
        <fullName evidence="3">Glycosyltransferase family 39 protein</fullName>
    </submittedName>
</protein>
<evidence type="ECO:0000313" key="3">
    <source>
        <dbReference type="EMBL" id="HIR71071.1"/>
    </source>
</evidence>
<feature type="transmembrane region" description="Helical" evidence="1">
    <location>
        <begin position="402"/>
        <end position="422"/>
    </location>
</feature>
<dbReference type="Pfam" id="PF13231">
    <property type="entry name" value="PMT_2"/>
    <property type="match status" value="1"/>
</dbReference>
<accession>A0A9D1JAW0</accession>
<name>A0A9D1JAW0_9FIRM</name>
<dbReference type="InterPro" id="IPR038731">
    <property type="entry name" value="RgtA/B/C-like"/>
</dbReference>
<reference evidence="3" key="1">
    <citation type="submission" date="2020-10" db="EMBL/GenBank/DDBJ databases">
        <authorList>
            <person name="Gilroy R."/>
        </authorList>
    </citation>
    <scope>NUCLEOTIDE SEQUENCE</scope>
    <source>
        <strain evidence="3">ChiSjej5B23-6657</strain>
    </source>
</reference>
<feature type="transmembrane region" description="Helical" evidence="1">
    <location>
        <begin position="373"/>
        <end position="395"/>
    </location>
</feature>
<dbReference type="EMBL" id="DVHM01000114">
    <property type="protein sequence ID" value="HIR71071.1"/>
    <property type="molecule type" value="Genomic_DNA"/>
</dbReference>
<feature type="domain" description="Glycosyltransferase RgtA/B/C/D-like" evidence="2">
    <location>
        <begin position="152"/>
        <end position="257"/>
    </location>
</feature>
<keyword evidence="1" id="KW-0472">Membrane</keyword>
<keyword evidence="1" id="KW-0812">Transmembrane</keyword>
<feature type="transmembrane region" description="Helical" evidence="1">
    <location>
        <begin position="322"/>
        <end position="341"/>
    </location>
</feature>
<dbReference type="Proteomes" id="UP000823912">
    <property type="component" value="Unassembled WGS sequence"/>
</dbReference>
<feature type="transmembrane region" description="Helical" evidence="1">
    <location>
        <begin position="158"/>
        <end position="180"/>
    </location>
</feature>
<keyword evidence="1" id="KW-1133">Transmembrane helix</keyword>
<feature type="transmembrane region" description="Helical" evidence="1">
    <location>
        <begin position="263"/>
        <end position="283"/>
    </location>
</feature>
<proteinExistence type="predicted"/>
<feature type="transmembrane region" description="Helical" evidence="1">
    <location>
        <begin position="348"/>
        <end position="367"/>
    </location>
</feature>
<reference evidence="3" key="2">
    <citation type="journal article" date="2021" name="PeerJ">
        <title>Extensive microbial diversity within the chicken gut microbiome revealed by metagenomics and culture.</title>
        <authorList>
            <person name="Gilroy R."/>
            <person name="Ravi A."/>
            <person name="Getino M."/>
            <person name="Pursley I."/>
            <person name="Horton D.L."/>
            <person name="Alikhan N.F."/>
            <person name="Baker D."/>
            <person name="Gharbi K."/>
            <person name="Hall N."/>
            <person name="Watson M."/>
            <person name="Adriaenssens E.M."/>
            <person name="Foster-Nyarko E."/>
            <person name="Jarju S."/>
            <person name="Secka A."/>
            <person name="Antonio M."/>
            <person name="Oren A."/>
            <person name="Chaudhuri R.R."/>
            <person name="La Ragione R."/>
            <person name="Hildebrand F."/>
            <person name="Pallen M.J."/>
        </authorList>
    </citation>
    <scope>NUCLEOTIDE SEQUENCE</scope>
    <source>
        <strain evidence="3">ChiSjej5B23-6657</strain>
    </source>
</reference>